<reference evidence="2 3" key="1">
    <citation type="submission" date="2016-03" db="EMBL/GenBank/DDBJ databases">
        <authorList>
            <person name="Ploux O."/>
        </authorList>
    </citation>
    <scope>NUCLEOTIDE SEQUENCE [LARGE SCALE GENOMIC DNA]</scope>
    <source>
        <strain evidence="2 3">UAMH 11012</strain>
    </source>
</reference>
<dbReference type="AlphaFoldDB" id="A0A1L7XXG7"/>
<protein>
    <recommendedName>
        <fullName evidence="1">BTB domain-containing protein</fullName>
    </recommendedName>
</protein>
<gene>
    <name evidence="2" type="ORF">PAC_19661</name>
</gene>
<sequence>MYSISGLLADMLESGRYSDLTIKCSGKVFKVHRNVVCLQSKPLAAHVDGGFAEAITGEINLPGDHPQTLERLIKFLYTGNFDAIPSADEAANEISYATTEELSSDLAEEVSRKAAEGHSGILITCTRVFIMAEKYDIPDLKNLAKTKFEGAISTEWNTCALSVSLRLMYDELPESDRLIKDVAIEAAASHVKELTDRGEFAALCRENGDIALDVLKACSNLLADHGGNCTCYGAQHATYGSYSRSNQYCRNCGSYFS</sequence>
<dbReference type="Pfam" id="PF00651">
    <property type="entry name" value="BTB"/>
    <property type="match status" value="1"/>
</dbReference>
<evidence type="ECO:0000259" key="1">
    <source>
        <dbReference type="PROSITE" id="PS50097"/>
    </source>
</evidence>
<feature type="domain" description="BTB" evidence="1">
    <location>
        <begin position="18"/>
        <end position="85"/>
    </location>
</feature>
<accession>A0A1L7XXG7</accession>
<keyword evidence="3" id="KW-1185">Reference proteome</keyword>
<dbReference type="SUPFAM" id="SSF54695">
    <property type="entry name" value="POZ domain"/>
    <property type="match status" value="1"/>
</dbReference>
<dbReference type="CDD" id="cd18186">
    <property type="entry name" value="BTB_POZ_ZBTB_KLHL-like"/>
    <property type="match status" value="1"/>
</dbReference>
<dbReference type="SMART" id="SM00225">
    <property type="entry name" value="BTB"/>
    <property type="match status" value="1"/>
</dbReference>
<dbReference type="InterPro" id="IPR011333">
    <property type="entry name" value="SKP1/BTB/POZ_sf"/>
</dbReference>
<dbReference type="PANTHER" id="PTHR47843:SF5">
    <property type="entry name" value="BTB_POZ DOMAIN PROTEIN"/>
    <property type="match status" value="1"/>
</dbReference>
<evidence type="ECO:0000313" key="2">
    <source>
        <dbReference type="EMBL" id="CZR69761.1"/>
    </source>
</evidence>
<organism evidence="2 3">
    <name type="scientific">Phialocephala subalpina</name>
    <dbReference type="NCBI Taxonomy" id="576137"/>
    <lineage>
        <taxon>Eukaryota</taxon>
        <taxon>Fungi</taxon>
        <taxon>Dikarya</taxon>
        <taxon>Ascomycota</taxon>
        <taxon>Pezizomycotina</taxon>
        <taxon>Leotiomycetes</taxon>
        <taxon>Helotiales</taxon>
        <taxon>Mollisiaceae</taxon>
        <taxon>Phialocephala</taxon>
        <taxon>Phialocephala fortinii species complex</taxon>
    </lineage>
</organism>
<dbReference type="Gene3D" id="3.30.710.10">
    <property type="entry name" value="Potassium Channel Kv1.1, Chain A"/>
    <property type="match status" value="1"/>
</dbReference>
<dbReference type="Proteomes" id="UP000184330">
    <property type="component" value="Unassembled WGS sequence"/>
</dbReference>
<dbReference type="OrthoDB" id="6359816at2759"/>
<dbReference type="PROSITE" id="PS50097">
    <property type="entry name" value="BTB"/>
    <property type="match status" value="1"/>
</dbReference>
<name>A0A1L7XXG7_9HELO</name>
<evidence type="ECO:0000313" key="3">
    <source>
        <dbReference type="Proteomes" id="UP000184330"/>
    </source>
</evidence>
<dbReference type="PANTHER" id="PTHR47843">
    <property type="entry name" value="BTB DOMAIN-CONTAINING PROTEIN-RELATED"/>
    <property type="match status" value="1"/>
</dbReference>
<proteinExistence type="predicted"/>
<dbReference type="InterPro" id="IPR000210">
    <property type="entry name" value="BTB/POZ_dom"/>
</dbReference>
<dbReference type="EMBL" id="FJOG01000079">
    <property type="protein sequence ID" value="CZR69761.1"/>
    <property type="molecule type" value="Genomic_DNA"/>
</dbReference>